<dbReference type="RefSeq" id="WP_160990324.1">
    <property type="nucleotide sequence ID" value="NZ_WWCO01000006.1"/>
</dbReference>
<keyword evidence="2" id="KW-1185">Reference proteome</keyword>
<accession>A0ABW9V5I3</accession>
<sequence length="351" mass="35579">MATMYYRPGVTSWNTGSAGSWSNTSGGANNGLVPDATTDVVFDFRSAPTCDLVNASDGGGSMVRCKSITTVGWGGNFSASIGDGLDVRGDADLSGVNSYGAGRLQLSGTGTFKPWCSAGSNVAIYAAAQPGVVITMGADLYLASSLTIGYDASATFNANGFNITARSIDINGTVNMGSGTWTVTESAQGAQIVSVATGATINAGTSTLKFSNAAGPTIRLFFNGGGKAFNNVWVDYTSGATLQINDSGNTFSDLKVSAGAVVRFLGGVSLTLGSLTSLGGPSQKITLAGTPSSPSQYTLIKSGGSPGYIDYADISWLNASPGSWLARSSANSGNNTGITFVPGNSNFISFM</sequence>
<evidence type="ECO:0000313" key="1">
    <source>
        <dbReference type="EMBL" id="MYM34946.1"/>
    </source>
</evidence>
<name>A0ABW9V5I3_9BURK</name>
<proteinExistence type="predicted"/>
<comment type="caution">
    <text evidence="1">The sequence shown here is derived from an EMBL/GenBank/DDBJ whole genome shotgun (WGS) entry which is preliminary data.</text>
</comment>
<dbReference type="Proteomes" id="UP000449678">
    <property type="component" value="Unassembled WGS sequence"/>
</dbReference>
<organism evidence="1 2">
    <name type="scientific">Duganella lactea</name>
    <dbReference type="NCBI Taxonomy" id="2692173"/>
    <lineage>
        <taxon>Bacteria</taxon>
        <taxon>Pseudomonadati</taxon>
        <taxon>Pseudomonadota</taxon>
        <taxon>Betaproteobacteria</taxon>
        <taxon>Burkholderiales</taxon>
        <taxon>Oxalobacteraceae</taxon>
        <taxon>Telluria group</taxon>
        <taxon>Duganella</taxon>
    </lineage>
</organism>
<protein>
    <submittedName>
        <fullName evidence="1">Uncharacterized protein</fullName>
    </submittedName>
</protein>
<dbReference type="EMBL" id="WWCO01000006">
    <property type="protein sequence ID" value="MYM34946.1"/>
    <property type="molecule type" value="Genomic_DNA"/>
</dbReference>
<evidence type="ECO:0000313" key="2">
    <source>
        <dbReference type="Proteomes" id="UP000449678"/>
    </source>
</evidence>
<reference evidence="1 2" key="1">
    <citation type="submission" date="2019-12" db="EMBL/GenBank/DDBJ databases">
        <title>Novel species isolated from a subtropical stream in China.</title>
        <authorList>
            <person name="Lu H."/>
        </authorList>
    </citation>
    <scope>NUCLEOTIDE SEQUENCE [LARGE SCALE GENOMIC DNA]</scope>
    <source>
        <strain evidence="1 2">FT94W</strain>
    </source>
</reference>
<gene>
    <name evidence="1" type="ORF">GTP38_11420</name>
</gene>